<keyword evidence="1" id="KW-0805">Transcription regulation</keyword>
<dbReference type="EMBL" id="LN831302">
    <property type="protein sequence ID" value="CQH56393.1"/>
    <property type="molecule type" value="Genomic_DNA"/>
</dbReference>
<proteinExistence type="predicted"/>
<name>A0A0U5H443_9EURY</name>
<protein>
    <submittedName>
        <fullName evidence="5">HTH-10 family transcription regulator</fullName>
    </submittedName>
</protein>
<feature type="domain" description="Bacterioopsin transcriptional activator GAF and HTH associated" evidence="4">
    <location>
        <begin position="5"/>
        <end position="120"/>
    </location>
</feature>
<dbReference type="AlphaFoldDB" id="A0A0U5H443"/>
<dbReference type="GeneID" id="91109827"/>
<evidence type="ECO:0000313" key="6">
    <source>
        <dbReference type="Proteomes" id="UP000066737"/>
    </source>
</evidence>
<dbReference type="STRING" id="1407499.HHUB_2374"/>
<evidence type="ECO:0000259" key="3">
    <source>
        <dbReference type="Pfam" id="PF04967"/>
    </source>
</evidence>
<evidence type="ECO:0000256" key="2">
    <source>
        <dbReference type="ARBA" id="ARBA00023163"/>
    </source>
</evidence>
<dbReference type="OrthoDB" id="51502at2157"/>
<dbReference type="KEGG" id="hhb:Hhub_2374"/>
<keyword evidence="6" id="KW-1185">Reference proteome</keyword>
<reference evidence="6" key="1">
    <citation type="journal article" date="2016" name="Environ. Microbiol.">
        <title>The complete genome of a viable archaeum isolated from 123-million-year-old rock salt.</title>
        <authorList>
            <person name="Jaakkola S.T."/>
            <person name="Pfeiffer F."/>
            <person name="Ravantti J.J."/>
            <person name="Guo Q."/>
            <person name="Liu Y."/>
            <person name="Chen X."/>
            <person name="Ma H."/>
            <person name="Yang C."/>
            <person name="Oksanen H.M."/>
            <person name="Bamford D.H."/>
        </authorList>
    </citation>
    <scope>NUCLEOTIDE SEQUENCE</scope>
    <source>
        <strain evidence="6">JI20-1</strain>
    </source>
</reference>
<evidence type="ECO:0000259" key="4">
    <source>
        <dbReference type="Pfam" id="PF15915"/>
    </source>
</evidence>
<dbReference type="PANTHER" id="PTHR34236">
    <property type="entry name" value="DIMETHYL SULFOXIDE REDUCTASE TRANSCRIPTIONAL ACTIVATOR"/>
    <property type="match status" value="1"/>
</dbReference>
<feature type="domain" description="HTH bat-type" evidence="3">
    <location>
        <begin position="150"/>
        <end position="202"/>
    </location>
</feature>
<dbReference type="RefSeq" id="WP_059056780.1">
    <property type="nucleotide sequence ID" value="NZ_CEML01000001.1"/>
</dbReference>
<keyword evidence="2" id="KW-0804">Transcription</keyword>
<dbReference type="Pfam" id="PF15915">
    <property type="entry name" value="BAT"/>
    <property type="match status" value="1"/>
</dbReference>
<sequence>MPYVKLSITIPDLVWMSDLSQAFPETVFRVTAATVNDDVGVAHIDVHGEESTAVVESFRDYDAVTDLTVLDDGPKATRVQLETTSPLMLRSIQDSGVPLQLPFEVQDGELLLELTVPSGTMTDLTETLGDYGIPYTVERVSQDTDSGSLLTERQAWVLDRAVERGYYDTPRETTLAELADDLGMAKSTCSELLHRAEGHVIKDYHTDTETTETETPALSD</sequence>
<dbReference type="InterPro" id="IPR031803">
    <property type="entry name" value="BAT_GAF/HTH-assoc"/>
</dbReference>
<gene>
    <name evidence="5" type="ORF">HHUB_2374</name>
</gene>
<evidence type="ECO:0000313" key="5">
    <source>
        <dbReference type="EMBL" id="CQH56393.1"/>
    </source>
</evidence>
<dbReference type="Proteomes" id="UP000066737">
    <property type="component" value="Chromosome I"/>
</dbReference>
<organism evidence="5 6">
    <name type="scientific">Halobacterium hubeiense</name>
    <dbReference type="NCBI Taxonomy" id="1407499"/>
    <lineage>
        <taxon>Archaea</taxon>
        <taxon>Methanobacteriati</taxon>
        <taxon>Methanobacteriota</taxon>
        <taxon>Stenosarchaea group</taxon>
        <taxon>Halobacteria</taxon>
        <taxon>Halobacteriales</taxon>
        <taxon>Halobacteriaceae</taxon>
        <taxon>Halobacterium</taxon>
    </lineage>
</organism>
<dbReference type="Pfam" id="PF04967">
    <property type="entry name" value="HTH_10"/>
    <property type="match status" value="1"/>
</dbReference>
<dbReference type="InterPro" id="IPR007050">
    <property type="entry name" value="HTH_bacterioopsin"/>
</dbReference>
<evidence type="ECO:0000256" key="1">
    <source>
        <dbReference type="ARBA" id="ARBA00023015"/>
    </source>
</evidence>
<accession>A0A0U5H443</accession>
<dbReference type="PANTHER" id="PTHR34236:SF1">
    <property type="entry name" value="DIMETHYL SULFOXIDE REDUCTASE TRANSCRIPTIONAL ACTIVATOR"/>
    <property type="match status" value="1"/>
</dbReference>